<dbReference type="InterPro" id="IPR054292">
    <property type="entry name" value="DUF7028"/>
</dbReference>
<dbReference type="EMBL" id="JAEFBJ010000001">
    <property type="protein sequence ID" value="KAG7653169.1"/>
    <property type="molecule type" value="Genomic_DNA"/>
</dbReference>
<dbReference type="OrthoDB" id="429143at2759"/>
<comment type="subcellular location">
    <subcellularLocation>
        <location evidence="1">Nucleus</location>
    </subcellularLocation>
</comment>
<feature type="region of interest" description="Disordered" evidence="7">
    <location>
        <begin position="225"/>
        <end position="384"/>
    </location>
</feature>
<feature type="region of interest" description="Disordered" evidence="7">
    <location>
        <begin position="401"/>
        <end position="474"/>
    </location>
</feature>
<keyword evidence="10" id="KW-1185">Reference proteome</keyword>
<keyword evidence="2" id="KW-0479">Metal-binding</keyword>
<keyword evidence="4" id="KW-0862">Zinc</keyword>
<dbReference type="SMART" id="SM00249">
    <property type="entry name" value="PHD"/>
    <property type="match status" value="2"/>
</dbReference>
<feature type="region of interest" description="Disordered" evidence="7">
    <location>
        <begin position="565"/>
        <end position="590"/>
    </location>
</feature>
<evidence type="ECO:0000256" key="2">
    <source>
        <dbReference type="ARBA" id="ARBA00022723"/>
    </source>
</evidence>
<feature type="compositionally biased region" description="Low complexity" evidence="7">
    <location>
        <begin position="297"/>
        <end position="314"/>
    </location>
</feature>
<proteinExistence type="predicted"/>
<dbReference type="CDD" id="cd15532">
    <property type="entry name" value="PHD2_CHD_II"/>
    <property type="match status" value="1"/>
</dbReference>
<feature type="region of interest" description="Disordered" evidence="7">
    <location>
        <begin position="120"/>
        <end position="208"/>
    </location>
</feature>
<evidence type="ECO:0000256" key="4">
    <source>
        <dbReference type="ARBA" id="ARBA00022833"/>
    </source>
</evidence>
<accession>A0A8T2GZJ7</accession>
<keyword evidence="3 6" id="KW-0863">Zinc-finger</keyword>
<comment type="caution">
    <text evidence="9">The sequence shown here is derived from an EMBL/GenBank/DDBJ whole genome shotgun (WGS) entry which is preliminary data.</text>
</comment>
<dbReference type="Proteomes" id="UP000694251">
    <property type="component" value="Chromosome 1"/>
</dbReference>
<keyword evidence="5" id="KW-0539">Nucleus</keyword>
<dbReference type="PROSITE" id="PS50016">
    <property type="entry name" value="ZF_PHD_2"/>
    <property type="match status" value="1"/>
</dbReference>
<dbReference type="PANTHER" id="PTHR46309:SF1">
    <property type="entry name" value="PHD FINGER PROTEIN 12"/>
    <property type="match status" value="1"/>
</dbReference>
<dbReference type="PANTHER" id="PTHR46309">
    <property type="entry name" value="PHD FINGER PROTEIN 12"/>
    <property type="match status" value="1"/>
</dbReference>
<dbReference type="GO" id="GO:0008270">
    <property type="term" value="F:zinc ion binding"/>
    <property type="evidence" value="ECO:0007669"/>
    <property type="project" value="UniProtKB-KW"/>
</dbReference>
<dbReference type="CDD" id="cd15489">
    <property type="entry name" value="PHD_SF"/>
    <property type="match status" value="1"/>
</dbReference>
<feature type="compositionally biased region" description="Basic and acidic residues" evidence="7">
    <location>
        <begin position="433"/>
        <end position="444"/>
    </location>
</feature>
<sequence length="1299" mass="143522">MERGGGSGAANTPLISKEKSDGVARTVSSTGTRQKRSGMIVSDSESSDEFMKPPPRTSGVDRKTLGAKDKFVRKRDRNGYVGRNKEASGSFMKMNKLDVFEFDEYDGFDSANLMRKRFDNGTVGVSGRSSFASRRVDSSGGRSGSGRDGLFDRRRRNTFVNGTGSSSSQEDSSSESDSDEPMRVQGTNGVLKVKVNNKTSTPAASINHQDAEIYERPLSFRKAQRRENVVVKPTFRKSNNVENNSESEESDMPRKSKRRKSEYSKPKKEINTKSKSTFPESGKPDVRERFDNGTVGASGRSSFASRRVDSSVGRSGSGRDGLFGRRRRNTFVNGTGSTSSQEDSSSESDSDEAMRVQGRNGVLKVKVNNKTSTPAASINHQDAEIYERPLSFRKAQRRENVVVKPTFRKSNNVENNSESEESDMPRKSKRRKSEYSKPKKEINTKSKSTFPESGKPDVREERRGRRGGGTEKQRLRERIKGMLTDAGWTIDYKPRRNQSYQDAVYVNPSGTAYWSIIKAYDALLKQLKDEGVDARPRKDTAAVASVSEDIVNKLARKAKKTWTEMTKKWKKNSSGSDSENKSDGGAYTDTSEERMIRSSIKLGGKSTKKGRNGTDWDELHTKSKRSLYFNSARPFSESDSHYLHGRKSKKIGRCTLLVRSSKDKKNPAIDGFNPYSGKRTLLSWLVESGVVQLRQKVQYMKCRGAKVMLEGWITREGIHCDCCSKILTVSRFEIHAGSKSCQPFQNIYLESGASLLQCQVRAWNMQKDATNLGLHQVDTDGDDPNDDACGICGDGGDLICCDGCPSTYHQTCLGMQVLPSGDWHCPNCTCKFCDAAVASGGKDGNILSLLSCSMCERRYHQSCMSDEAHKVQSPGSASSFCGPKCLELFEKLQKYLGVKNEIEGGYSWSLIHRVDTDSDINSQLSAQRIENNSKLAVGLAIMDECFLPIVDRRSGVNLIRNVLYNCGSNFNRINYTGFYTAILERGDEIISAASLRFHGMELAEMPFIGTRHIYRRQGMCRRLFDAIESAMRSLKVEKLVIPAIPDFLHAWTGNFGFTPLDDSVRKEMRSLNTLVFPGIDMLQKPLLHEENIIAPAATGDAMISEIETEKKSEFPSSVEIGPYSVEGDEFVADAANCYKNILASDEDNILVPVETAMGSISKPEDELSRHFRGEECGISSSSCKITLKSGTKQGLGHICDDTGSSCEDGLTDVNVEADASLLSQEIQQASANFQVENNLSLSISGRGSSDLSSISQEAKSEQTSSNLDGVPSCKDYNILGPGAKLDKSKDDAFADGFLL</sequence>
<feature type="domain" description="PHD-type" evidence="8">
    <location>
        <begin position="786"/>
        <end position="831"/>
    </location>
</feature>
<dbReference type="Pfam" id="PF23209">
    <property type="entry name" value="IDM1_C"/>
    <property type="match status" value="1"/>
</dbReference>
<dbReference type="InterPro" id="IPR042163">
    <property type="entry name" value="PHF12"/>
</dbReference>
<reference evidence="9 10" key="1">
    <citation type="submission" date="2020-12" db="EMBL/GenBank/DDBJ databases">
        <title>Concerted genomic and epigenomic changes stabilize Arabidopsis allopolyploids.</title>
        <authorList>
            <person name="Chen Z."/>
        </authorList>
    </citation>
    <scope>NUCLEOTIDE SEQUENCE [LARGE SCALE GENOMIC DNA]</scope>
    <source>
        <strain evidence="9">As9502</strain>
        <tissue evidence="9">Leaf</tissue>
    </source>
</reference>
<evidence type="ECO:0000256" key="3">
    <source>
        <dbReference type="ARBA" id="ARBA00022771"/>
    </source>
</evidence>
<dbReference type="CDD" id="cd04301">
    <property type="entry name" value="NAT_SF"/>
    <property type="match status" value="1"/>
</dbReference>
<evidence type="ECO:0000256" key="7">
    <source>
        <dbReference type="SAM" id="MobiDB-lite"/>
    </source>
</evidence>
<evidence type="ECO:0000256" key="1">
    <source>
        <dbReference type="ARBA" id="ARBA00004123"/>
    </source>
</evidence>
<dbReference type="GO" id="GO:0003714">
    <property type="term" value="F:transcription corepressor activity"/>
    <property type="evidence" value="ECO:0007669"/>
    <property type="project" value="InterPro"/>
</dbReference>
<dbReference type="InterPro" id="IPR001965">
    <property type="entry name" value="Znf_PHD"/>
</dbReference>
<name>A0A8T2GZJ7_ARASU</name>
<feature type="compositionally biased region" description="Polar residues" evidence="7">
    <location>
        <begin position="196"/>
        <end position="208"/>
    </location>
</feature>
<dbReference type="InterPro" id="IPR056511">
    <property type="entry name" value="IDM1_C"/>
</dbReference>
<dbReference type="GO" id="GO:0005634">
    <property type="term" value="C:nucleus"/>
    <property type="evidence" value="ECO:0007669"/>
    <property type="project" value="UniProtKB-SubCell"/>
</dbReference>
<dbReference type="Pfam" id="PF00628">
    <property type="entry name" value="PHD"/>
    <property type="match status" value="1"/>
</dbReference>
<feature type="region of interest" description="Disordered" evidence="7">
    <location>
        <begin position="1"/>
        <end position="68"/>
    </location>
</feature>
<dbReference type="GO" id="GO:0006357">
    <property type="term" value="P:regulation of transcription by RNA polymerase II"/>
    <property type="evidence" value="ECO:0007669"/>
    <property type="project" value="TreeGrafter"/>
</dbReference>
<feature type="compositionally biased region" description="Basic and acidic residues" evidence="7">
    <location>
        <begin position="59"/>
        <end position="68"/>
    </location>
</feature>
<dbReference type="Pfam" id="PF16135">
    <property type="entry name" value="TDBD"/>
    <property type="match status" value="1"/>
</dbReference>
<evidence type="ECO:0000313" key="10">
    <source>
        <dbReference type="Proteomes" id="UP000694251"/>
    </source>
</evidence>
<feature type="compositionally biased region" description="Basic and acidic residues" evidence="7">
    <location>
        <begin position="261"/>
        <end position="272"/>
    </location>
</feature>
<organism evidence="9 10">
    <name type="scientific">Arabidopsis suecica</name>
    <name type="common">Swedish thale-cress</name>
    <name type="synonym">Cardaminopsis suecica</name>
    <dbReference type="NCBI Taxonomy" id="45249"/>
    <lineage>
        <taxon>Eukaryota</taxon>
        <taxon>Viridiplantae</taxon>
        <taxon>Streptophyta</taxon>
        <taxon>Embryophyta</taxon>
        <taxon>Tracheophyta</taxon>
        <taxon>Spermatophyta</taxon>
        <taxon>Magnoliopsida</taxon>
        <taxon>eudicotyledons</taxon>
        <taxon>Gunneridae</taxon>
        <taxon>Pentapetalae</taxon>
        <taxon>rosids</taxon>
        <taxon>malvids</taxon>
        <taxon>Brassicales</taxon>
        <taxon>Brassicaceae</taxon>
        <taxon>Camelineae</taxon>
        <taxon>Arabidopsis</taxon>
    </lineage>
</organism>
<feature type="compositionally biased region" description="Basic and acidic residues" evidence="7">
    <location>
        <begin position="454"/>
        <end position="474"/>
    </location>
</feature>
<evidence type="ECO:0000256" key="6">
    <source>
        <dbReference type="PROSITE-ProRule" id="PRU00146"/>
    </source>
</evidence>
<dbReference type="InterPro" id="IPR032308">
    <property type="entry name" value="TDBD"/>
</dbReference>
<evidence type="ECO:0000256" key="5">
    <source>
        <dbReference type="ARBA" id="ARBA00023242"/>
    </source>
</evidence>
<feature type="compositionally biased region" description="Basic and acidic residues" evidence="7">
    <location>
        <begin position="282"/>
        <end position="291"/>
    </location>
</feature>
<evidence type="ECO:0000313" key="9">
    <source>
        <dbReference type="EMBL" id="KAG7653169.1"/>
    </source>
</evidence>
<feature type="compositionally biased region" description="Polar residues" evidence="7">
    <location>
        <begin position="368"/>
        <end position="380"/>
    </location>
</feature>
<gene>
    <name evidence="9" type="ORF">ISN44_As01g004620</name>
</gene>
<dbReference type="InterPro" id="IPR019787">
    <property type="entry name" value="Znf_PHD-finger"/>
</dbReference>
<protein>
    <submittedName>
        <fullName evidence="9">Jas TPL-binding domain</fullName>
    </submittedName>
</protein>
<dbReference type="Pfam" id="PF22970">
    <property type="entry name" value="DUF7028"/>
    <property type="match status" value="1"/>
</dbReference>
<evidence type="ECO:0000259" key="8">
    <source>
        <dbReference type="PROSITE" id="PS50016"/>
    </source>
</evidence>
<feature type="region of interest" description="Disordered" evidence="7">
    <location>
        <begin position="598"/>
        <end position="617"/>
    </location>
</feature>